<name>A0A0P0VH41_ORYSJ</name>
<dbReference type="InParanoid" id="A0A0P0VH41"/>
<reference evidence="1 2" key="3">
    <citation type="journal article" date="2013" name="Rice">
        <title>Improvement of the Oryza sativa Nipponbare reference genome using next generation sequence and optical map data.</title>
        <authorList>
            <person name="Kawahara Y."/>
            <person name="de la Bastide M."/>
            <person name="Hamilton J.P."/>
            <person name="Kanamori H."/>
            <person name="McCombie W.R."/>
            <person name="Ouyang S."/>
            <person name="Schwartz D.C."/>
            <person name="Tanaka T."/>
            <person name="Wu J."/>
            <person name="Zhou S."/>
            <person name="Childs K.L."/>
            <person name="Davidson R.M."/>
            <person name="Lin H."/>
            <person name="Quesada-Ocampo L."/>
            <person name="Vaillancourt B."/>
            <person name="Sakai H."/>
            <person name="Lee S.S."/>
            <person name="Kim J."/>
            <person name="Numa H."/>
            <person name="Itoh T."/>
            <person name="Buell C.R."/>
            <person name="Matsumoto T."/>
        </authorList>
    </citation>
    <scope>NUCLEOTIDE SEQUENCE [LARGE SCALE GENOMIC DNA]</scope>
    <source>
        <strain evidence="2">cv. Nipponbare</strain>
    </source>
</reference>
<dbReference type="AlphaFoldDB" id="A0A0P0VH41"/>
<feature type="non-terminal residue" evidence="1">
    <location>
        <position position="1"/>
    </location>
</feature>
<dbReference type="Proteomes" id="UP000059680">
    <property type="component" value="Chromosome 2"/>
</dbReference>
<sequence>ISPKLLRLELLLDRNPNIRGKVVLVQIVNLARSTVDHGGSNKRSG</sequence>
<dbReference type="EMBL" id="AP014958">
    <property type="protein sequence ID" value="BAS77924.1"/>
    <property type="molecule type" value="Genomic_DNA"/>
</dbReference>
<evidence type="ECO:0000313" key="1">
    <source>
        <dbReference type="EMBL" id="BAS77924.1"/>
    </source>
</evidence>
<proteinExistence type="predicted"/>
<dbReference type="Gene3D" id="3.40.50.2000">
    <property type="entry name" value="Glycogen Phosphorylase B"/>
    <property type="match status" value="1"/>
</dbReference>
<accession>A0A0P0VH41</accession>
<keyword evidence="2" id="KW-1185">Reference proteome</keyword>
<dbReference type="Gramene" id="Os02t0253150-01">
    <property type="protein sequence ID" value="Os02t0253150-01"/>
    <property type="gene ID" value="Os02g0253150"/>
</dbReference>
<organism evidence="1 2">
    <name type="scientific">Oryza sativa subsp. japonica</name>
    <name type="common">Rice</name>
    <dbReference type="NCBI Taxonomy" id="39947"/>
    <lineage>
        <taxon>Eukaryota</taxon>
        <taxon>Viridiplantae</taxon>
        <taxon>Streptophyta</taxon>
        <taxon>Embryophyta</taxon>
        <taxon>Tracheophyta</taxon>
        <taxon>Spermatophyta</taxon>
        <taxon>Magnoliopsida</taxon>
        <taxon>Liliopsida</taxon>
        <taxon>Poales</taxon>
        <taxon>Poaceae</taxon>
        <taxon>BOP clade</taxon>
        <taxon>Oryzoideae</taxon>
        <taxon>Oryzeae</taxon>
        <taxon>Oryzinae</taxon>
        <taxon>Oryza</taxon>
        <taxon>Oryza sativa</taxon>
    </lineage>
</organism>
<dbReference type="PaxDb" id="39947-A0A0P0VH41"/>
<protein>
    <submittedName>
        <fullName evidence="1">Os02g0253150 protein</fullName>
    </submittedName>
</protein>
<reference evidence="2" key="1">
    <citation type="journal article" date="2005" name="Nature">
        <title>The map-based sequence of the rice genome.</title>
        <authorList>
            <consortium name="International rice genome sequencing project (IRGSP)"/>
            <person name="Matsumoto T."/>
            <person name="Wu J."/>
            <person name="Kanamori H."/>
            <person name="Katayose Y."/>
            <person name="Fujisawa M."/>
            <person name="Namiki N."/>
            <person name="Mizuno H."/>
            <person name="Yamamoto K."/>
            <person name="Antonio B.A."/>
            <person name="Baba T."/>
            <person name="Sakata K."/>
            <person name="Nagamura Y."/>
            <person name="Aoki H."/>
            <person name="Arikawa K."/>
            <person name="Arita K."/>
            <person name="Bito T."/>
            <person name="Chiden Y."/>
            <person name="Fujitsuka N."/>
            <person name="Fukunaka R."/>
            <person name="Hamada M."/>
            <person name="Harada C."/>
            <person name="Hayashi A."/>
            <person name="Hijishita S."/>
            <person name="Honda M."/>
            <person name="Hosokawa S."/>
            <person name="Ichikawa Y."/>
            <person name="Idonuma A."/>
            <person name="Iijima M."/>
            <person name="Ikeda M."/>
            <person name="Ikeno M."/>
            <person name="Ito K."/>
            <person name="Ito S."/>
            <person name="Ito T."/>
            <person name="Ito Y."/>
            <person name="Ito Y."/>
            <person name="Iwabuchi A."/>
            <person name="Kamiya K."/>
            <person name="Karasawa W."/>
            <person name="Kurita K."/>
            <person name="Katagiri S."/>
            <person name="Kikuta A."/>
            <person name="Kobayashi H."/>
            <person name="Kobayashi N."/>
            <person name="Machita K."/>
            <person name="Maehara T."/>
            <person name="Masukawa M."/>
            <person name="Mizubayashi T."/>
            <person name="Mukai Y."/>
            <person name="Nagasaki H."/>
            <person name="Nagata Y."/>
            <person name="Naito S."/>
            <person name="Nakashima M."/>
            <person name="Nakama Y."/>
            <person name="Nakamichi Y."/>
            <person name="Nakamura M."/>
            <person name="Meguro A."/>
            <person name="Negishi M."/>
            <person name="Ohta I."/>
            <person name="Ohta T."/>
            <person name="Okamoto M."/>
            <person name="Ono N."/>
            <person name="Saji S."/>
            <person name="Sakaguchi M."/>
            <person name="Sakai K."/>
            <person name="Shibata M."/>
            <person name="Shimokawa T."/>
            <person name="Song J."/>
            <person name="Takazaki Y."/>
            <person name="Terasawa K."/>
            <person name="Tsugane M."/>
            <person name="Tsuji K."/>
            <person name="Ueda S."/>
            <person name="Waki K."/>
            <person name="Yamagata H."/>
            <person name="Yamamoto M."/>
            <person name="Yamamoto S."/>
            <person name="Yamane H."/>
            <person name="Yoshiki S."/>
            <person name="Yoshihara R."/>
            <person name="Yukawa K."/>
            <person name="Zhong H."/>
            <person name="Yano M."/>
            <person name="Yuan Q."/>
            <person name="Ouyang S."/>
            <person name="Liu J."/>
            <person name="Jones K.M."/>
            <person name="Gansberger K."/>
            <person name="Moffat K."/>
            <person name="Hill J."/>
            <person name="Bera J."/>
            <person name="Fadrosh D."/>
            <person name="Jin S."/>
            <person name="Johri S."/>
            <person name="Kim M."/>
            <person name="Overton L."/>
            <person name="Reardon M."/>
            <person name="Tsitrin T."/>
            <person name="Vuong H."/>
            <person name="Weaver B."/>
            <person name="Ciecko A."/>
            <person name="Tallon L."/>
            <person name="Jackson J."/>
            <person name="Pai G."/>
            <person name="Aken S.V."/>
            <person name="Utterback T."/>
            <person name="Reidmuller S."/>
            <person name="Feldblyum T."/>
            <person name="Hsiao J."/>
            <person name="Zismann V."/>
            <person name="Iobst S."/>
            <person name="de Vazeille A.R."/>
            <person name="Buell C.R."/>
            <person name="Ying K."/>
            <person name="Li Y."/>
            <person name="Lu T."/>
            <person name="Huang Y."/>
            <person name="Zhao Q."/>
            <person name="Feng Q."/>
            <person name="Zhang L."/>
            <person name="Zhu J."/>
            <person name="Weng Q."/>
            <person name="Mu J."/>
            <person name="Lu Y."/>
            <person name="Fan D."/>
            <person name="Liu Y."/>
            <person name="Guan J."/>
            <person name="Zhang Y."/>
            <person name="Yu S."/>
            <person name="Liu X."/>
            <person name="Zhang Y."/>
            <person name="Hong G."/>
            <person name="Han B."/>
            <person name="Choisne N."/>
            <person name="Demange N."/>
            <person name="Orjeda G."/>
            <person name="Samain S."/>
            <person name="Cattolico L."/>
            <person name="Pelletier E."/>
            <person name="Couloux A."/>
            <person name="Segurens B."/>
            <person name="Wincker P."/>
            <person name="D'Hont A."/>
            <person name="Scarpelli C."/>
            <person name="Weissenbach J."/>
            <person name="Salanoubat M."/>
            <person name="Quetier F."/>
            <person name="Yu Y."/>
            <person name="Kim H.R."/>
            <person name="Rambo T."/>
            <person name="Currie J."/>
            <person name="Collura K."/>
            <person name="Luo M."/>
            <person name="Yang T."/>
            <person name="Ammiraju J.S.S."/>
            <person name="Engler F."/>
            <person name="Soderlund C."/>
            <person name="Wing R.A."/>
            <person name="Palmer L.E."/>
            <person name="de la Bastide M."/>
            <person name="Spiegel L."/>
            <person name="Nascimento L."/>
            <person name="Zutavern T."/>
            <person name="O'Shaughnessy A."/>
            <person name="Dike S."/>
            <person name="Dedhia N."/>
            <person name="Preston R."/>
            <person name="Balija V."/>
            <person name="McCombie W.R."/>
            <person name="Chow T."/>
            <person name="Chen H."/>
            <person name="Chung M."/>
            <person name="Chen C."/>
            <person name="Shaw J."/>
            <person name="Wu H."/>
            <person name="Hsiao K."/>
            <person name="Chao Y."/>
            <person name="Chu M."/>
            <person name="Cheng C."/>
            <person name="Hour A."/>
            <person name="Lee P."/>
            <person name="Lin S."/>
            <person name="Lin Y."/>
            <person name="Liou J."/>
            <person name="Liu S."/>
            <person name="Hsing Y."/>
            <person name="Raghuvanshi S."/>
            <person name="Mohanty A."/>
            <person name="Bharti A.K."/>
            <person name="Gaur A."/>
            <person name="Gupta V."/>
            <person name="Kumar D."/>
            <person name="Ravi V."/>
            <person name="Vij S."/>
            <person name="Kapur A."/>
            <person name="Khurana P."/>
            <person name="Khurana P."/>
            <person name="Khurana J.P."/>
            <person name="Tyagi A.K."/>
            <person name="Gaikwad K."/>
            <person name="Singh A."/>
            <person name="Dalal V."/>
            <person name="Srivastava S."/>
            <person name="Dixit A."/>
            <person name="Pal A.K."/>
            <person name="Ghazi I.A."/>
            <person name="Yadav M."/>
            <person name="Pandit A."/>
            <person name="Bhargava A."/>
            <person name="Sureshbabu K."/>
            <person name="Batra K."/>
            <person name="Sharma T.R."/>
            <person name="Mohapatra T."/>
            <person name="Singh N.K."/>
            <person name="Messing J."/>
            <person name="Nelson A.B."/>
            <person name="Fuks G."/>
            <person name="Kavchok S."/>
            <person name="Keizer G."/>
            <person name="Linton E."/>
            <person name="Llaca V."/>
            <person name="Song R."/>
            <person name="Tanyolac B."/>
            <person name="Young S."/>
            <person name="Ho-Il K."/>
            <person name="Hahn J.H."/>
            <person name="Sangsakoo G."/>
            <person name="Vanavichit A."/>
            <person name="de Mattos Luiz.A.T."/>
            <person name="Zimmer P.D."/>
            <person name="Malone G."/>
            <person name="Dellagostin O."/>
            <person name="de Oliveira A.C."/>
            <person name="Bevan M."/>
            <person name="Bancroft I."/>
            <person name="Minx P."/>
            <person name="Cordum H."/>
            <person name="Wilson R."/>
            <person name="Cheng Z."/>
            <person name="Jin W."/>
            <person name="Jiang J."/>
            <person name="Leong S.A."/>
            <person name="Iwama H."/>
            <person name="Gojobori T."/>
            <person name="Itoh T."/>
            <person name="Niimura Y."/>
            <person name="Fujii Y."/>
            <person name="Habara T."/>
            <person name="Sakai H."/>
            <person name="Sato Y."/>
            <person name="Wilson G."/>
            <person name="Kumar K."/>
            <person name="McCouch S."/>
            <person name="Juretic N."/>
            <person name="Hoen D."/>
            <person name="Wright S."/>
            <person name="Bruskiewich R."/>
            <person name="Bureau T."/>
            <person name="Miyao A."/>
            <person name="Hirochika H."/>
            <person name="Nishikawa T."/>
            <person name="Kadowaki K."/>
            <person name="Sugiura M."/>
            <person name="Burr B."/>
            <person name="Sasaki T."/>
        </authorList>
    </citation>
    <scope>NUCLEOTIDE SEQUENCE [LARGE SCALE GENOMIC DNA]</scope>
    <source>
        <strain evidence="2">cv. Nipponbare</strain>
    </source>
</reference>
<feature type="non-terminal residue" evidence="1">
    <location>
        <position position="45"/>
    </location>
</feature>
<evidence type="ECO:0000313" key="2">
    <source>
        <dbReference type="Proteomes" id="UP000059680"/>
    </source>
</evidence>
<dbReference type="SMR" id="A0A0P0VH41"/>
<reference evidence="1 2" key="2">
    <citation type="journal article" date="2013" name="Plant Cell Physiol.">
        <title>Rice Annotation Project Database (RAP-DB): an integrative and interactive database for rice genomics.</title>
        <authorList>
            <person name="Sakai H."/>
            <person name="Lee S.S."/>
            <person name="Tanaka T."/>
            <person name="Numa H."/>
            <person name="Kim J."/>
            <person name="Kawahara Y."/>
            <person name="Wakimoto H."/>
            <person name="Yang C.C."/>
            <person name="Iwamoto M."/>
            <person name="Abe T."/>
            <person name="Yamada Y."/>
            <person name="Muto A."/>
            <person name="Inokuchi H."/>
            <person name="Ikemura T."/>
            <person name="Matsumoto T."/>
            <person name="Sasaki T."/>
            <person name="Itoh T."/>
        </authorList>
    </citation>
    <scope>NUCLEOTIDE SEQUENCE [LARGE SCALE GENOMIC DNA]</scope>
    <source>
        <strain evidence="2">cv. Nipponbare</strain>
    </source>
</reference>
<gene>
    <name evidence="1" type="ordered locus">Os02g0253150</name>
    <name evidence="1" type="ORF">OSNPB_020253150</name>
</gene>